<proteinExistence type="predicted"/>
<feature type="domain" description="Fe/B12 periplasmic-binding" evidence="2">
    <location>
        <begin position="30"/>
        <end position="285"/>
    </location>
</feature>
<protein>
    <submittedName>
        <fullName evidence="3">ABC transporter substrate-binding protein</fullName>
    </submittedName>
</protein>
<dbReference type="InterPro" id="IPR050902">
    <property type="entry name" value="ABC_Transporter_SBP"/>
</dbReference>
<organism evidence="3 4">
    <name type="scientific">Roseospira marina</name>
    <dbReference type="NCBI Taxonomy" id="140057"/>
    <lineage>
        <taxon>Bacteria</taxon>
        <taxon>Pseudomonadati</taxon>
        <taxon>Pseudomonadota</taxon>
        <taxon>Alphaproteobacteria</taxon>
        <taxon>Rhodospirillales</taxon>
        <taxon>Rhodospirillaceae</taxon>
        <taxon>Roseospira</taxon>
    </lineage>
</organism>
<feature type="signal peptide" evidence="1">
    <location>
        <begin position="1"/>
        <end position="25"/>
    </location>
</feature>
<feature type="chain" id="PRO_5024439719" evidence="1">
    <location>
        <begin position="26"/>
        <end position="289"/>
    </location>
</feature>
<evidence type="ECO:0000259" key="2">
    <source>
        <dbReference type="PROSITE" id="PS50983"/>
    </source>
</evidence>
<name>A0A5M6IFA5_9PROT</name>
<evidence type="ECO:0000313" key="4">
    <source>
        <dbReference type="Proteomes" id="UP000324065"/>
    </source>
</evidence>
<dbReference type="InterPro" id="IPR002491">
    <property type="entry name" value="ABC_transptr_periplasmic_BD"/>
</dbReference>
<accession>A0A5M6IFA5</accession>
<dbReference type="OrthoDB" id="9797736at2"/>
<evidence type="ECO:0000313" key="3">
    <source>
        <dbReference type="EMBL" id="KAA5606429.1"/>
    </source>
</evidence>
<dbReference type="Pfam" id="PF01497">
    <property type="entry name" value="Peripla_BP_2"/>
    <property type="match status" value="1"/>
</dbReference>
<dbReference type="SUPFAM" id="SSF53807">
    <property type="entry name" value="Helical backbone' metal receptor"/>
    <property type="match status" value="1"/>
</dbReference>
<dbReference type="Gene3D" id="3.40.50.1980">
    <property type="entry name" value="Nitrogenase molybdenum iron protein domain"/>
    <property type="match status" value="2"/>
</dbReference>
<comment type="caution">
    <text evidence="3">The sequence shown here is derived from an EMBL/GenBank/DDBJ whole genome shotgun (WGS) entry which is preliminary data.</text>
</comment>
<keyword evidence="4" id="KW-1185">Reference proteome</keyword>
<dbReference type="EMBL" id="VWPJ01000004">
    <property type="protein sequence ID" value="KAA5606429.1"/>
    <property type="molecule type" value="Genomic_DNA"/>
</dbReference>
<dbReference type="PANTHER" id="PTHR30535:SF4">
    <property type="entry name" value="HEMIN-BINDING PERIPLASMIC PROTEIN HMUT"/>
    <property type="match status" value="1"/>
</dbReference>
<dbReference type="PROSITE" id="PS50983">
    <property type="entry name" value="FE_B12_PBP"/>
    <property type="match status" value="1"/>
</dbReference>
<gene>
    <name evidence="3" type="ORF">F1188_06055</name>
</gene>
<dbReference type="AlphaFoldDB" id="A0A5M6IFA5"/>
<sequence>MMTRFFRPFAAALLLVALGIVPASAEPPVRVVSVGGAVTEIVYALGMQDRLVAVDATSIYPPAAEDLPDVGYMRQLAAEPILALDPDLVLMIEDSGPPETLAQLEAAGLPIAPIPDTPTIAGVRDKIRRVADALDRPEEGAALAAEVERAYTAVVDRLEGVTHRPRVLFLMAMGGGAPMAAGADTPAAAVIAMAGGQPAVPEMTGFKPLSPEAAAAAAPDVILVPDRTVEALGGAEAILARPELAATPAGRTGRLVSMDIMLLLGFGPRLPEAVADLATELHPDRMAAR</sequence>
<dbReference type="Proteomes" id="UP000324065">
    <property type="component" value="Unassembled WGS sequence"/>
</dbReference>
<reference evidence="3 4" key="1">
    <citation type="submission" date="2019-09" db="EMBL/GenBank/DDBJ databases">
        <title>Genome sequence of Roseospira marina, one of the more divergent members of the non-sulfur purple photosynthetic bacterial family, the Rhodospirillaceae.</title>
        <authorList>
            <person name="Meyer T."/>
            <person name="Kyndt J."/>
        </authorList>
    </citation>
    <scope>NUCLEOTIDE SEQUENCE [LARGE SCALE GENOMIC DNA]</scope>
    <source>
        <strain evidence="3 4">DSM 15113</strain>
    </source>
</reference>
<dbReference type="PANTHER" id="PTHR30535">
    <property type="entry name" value="VITAMIN B12-BINDING PROTEIN"/>
    <property type="match status" value="1"/>
</dbReference>
<dbReference type="RefSeq" id="WP_150061498.1">
    <property type="nucleotide sequence ID" value="NZ_JACHII010000006.1"/>
</dbReference>
<evidence type="ECO:0000256" key="1">
    <source>
        <dbReference type="SAM" id="SignalP"/>
    </source>
</evidence>
<keyword evidence="1" id="KW-0732">Signal</keyword>